<evidence type="ECO:0000313" key="1">
    <source>
        <dbReference type="EMBL" id="BBO71948.1"/>
    </source>
</evidence>
<dbReference type="InterPro" id="IPR019587">
    <property type="entry name" value="Polyketide_cyclase/dehydratase"/>
</dbReference>
<organism evidence="1 2">
    <name type="scientific">Desulfosarcina alkanivorans</name>
    <dbReference type="NCBI Taxonomy" id="571177"/>
    <lineage>
        <taxon>Bacteria</taxon>
        <taxon>Pseudomonadati</taxon>
        <taxon>Thermodesulfobacteriota</taxon>
        <taxon>Desulfobacteria</taxon>
        <taxon>Desulfobacterales</taxon>
        <taxon>Desulfosarcinaceae</taxon>
        <taxon>Desulfosarcina</taxon>
    </lineage>
</organism>
<sequence length="133" mass="14745">MSPPRGFSKRLDAAGGHVWRLITDTRSWPHWGPSVRAVDCGDRFIHAGSSGRILTPIGIWVPFSAETFDPGRYWDWRVGGLAATGHRVAPIGPNRCRLTFTVPAWAFGYGLVCRLALNRIDRWLAQAGNRYGG</sequence>
<dbReference type="Gene3D" id="3.30.530.20">
    <property type="match status" value="1"/>
</dbReference>
<gene>
    <name evidence="1" type="ORF">DSCA_58780</name>
</gene>
<accession>A0A5K7YTI4</accession>
<dbReference type="EMBL" id="AP021874">
    <property type="protein sequence ID" value="BBO71948.1"/>
    <property type="molecule type" value="Genomic_DNA"/>
</dbReference>
<dbReference type="AlphaFoldDB" id="A0A5K7YTI4"/>
<proteinExistence type="predicted"/>
<dbReference type="OrthoDB" id="9800600at2"/>
<reference evidence="1 2" key="1">
    <citation type="submission" date="2019-11" db="EMBL/GenBank/DDBJ databases">
        <title>Comparative genomics of hydrocarbon-degrading Desulfosarcina strains.</title>
        <authorList>
            <person name="Watanabe M."/>
            <person name="Kojima H."/>
            <person name="Fukui M."/>
        </authorList>
    </citation>
    <scope>NUCLEOTIDE SEQUENCE [LARGE SCALE GENOMIC DNA]</scope>
    <source>
        <strain evidence="1 2">PL12</strain>
    </source>
</reference>
<keyword evidence="2" id="KW-1185">Reference proteome</keyword>
<dbReference type="SUPFAM" id="SSF55961">
    <property type="entry name" value="Bet v1-like"/>
    <property type="match status" value="1"/>
</dbReference>
<dbReference type="KEGG" id="dalk:DSCA_58780"/>
<evidence type="ECO:0008006" key="3">
    <source>
        <dbReference type="Google" id="ProtNLM"/>
    </source>
</evidence>
<name>A0A5K7YTI4_9BACT</name>
<dbReference type="Proteomes" id="UP000427906">
    <property type="component" value="Chromosome"/>
</dbReference>
<dbReference type="InterPro" id="IPR023393">
    <property type="entry name" value="START-like_dom_sf"/>
</dbReference>
<dbReference type="RefSeq" id="WP_155319715.1">
    <property type="nucleotide sequence ID" value="NZ_AP021874.1"/>
</dbReference>
<dbReference type="Pfam" id="PF10604">
    <property type="entry name" value="Polyketide_cyc2"/>
    <property type="match status" value="1"/>
</dbReference>
<evidence type="ECO:0000313" key="2">
    <source>
        <dbReference type="Proteomes" id="UP000427906"/>
    </source>
</evidence>
<protein>
    <recommendedName>
        <fullName evidence="3">Polyketide cyclase</fullName>
    </recommendedName>
</protein>